<dbReference type="EMBL" id="JBHSKP010000024">
    <property type="protein sequence ID" value="MFC5155672.1"/>
    <property type="molecule type" value="Genomic_DNA"/>
</dbReference>
<keyword evidence="1" id="KW-0812">Transmembrane</keyword>
<proteinExistence type="predicted"/>
<keyword evidence="3" id="KW-1185">Reference proteome</keyword>
<evidence type="ECO:0000313" key="2">
    <source>
        <dbReference type="EMBL" id="MFC5155672.1"/>
    </source>
</evidence>
<keyword evidence="1" id="KW-1133">Transmembrane helix</keyword>
<dbReference type="Proteomes" id="UP001596160">
    <property type="component" value="Unassembled WGS sequence"/>
</dbReference>
<evidence type="ECO:0000256" key="1">
    <source>
        <dbReference type="SAM" id="Phobius"/>
    </source>
</evidence>
<dbReference type="RefSeq" id="WP_344483479.1">
    <property type="nucleotide sequence ID" value="NZ_BAAASB010000021.1"/>
</dbReference>
<evidence type="ECO:0000313" key="3">
    <source>
        <dbReference type="Proteomes" id="UP001596160"/>
    </source>
</evidence>
<name>A0ABW0AUG0_9ACTN</name>
<evidence type="ECO:0008006" key="4">
    <source>
        <dbReference type="Google" id="ProtNLM"/>
    </source>
</evidence>
<sequence length="50" mass="5355">MALAVLVWGAPIVVLLVGVIATVLVFRWRRRAIAAMERAELEADAGHGEG</sequence>
<gene>
    <name evidence="2" type="ORF">ACFPRH_28525</name>
</gene>
<organism evidence="2 3">
    <name type="scientific">Streptomyces amakusaensis</name>
    <dbReference type="NCBI Taxonomy" id="67271"/>
    <lineage>
        <taxon>Bacteria</taxon>
        <taxon>Bacillati</taxon>
        <taxon>Actinomycetota</taxon>
        <taxon>Actinomycetes</taxon>
        <taxon>Kitasatosporales</taxon>
        <taxon>Streptomycetaceae</taxon>
        <taxon>Streptomyces</taxon>
    </lineage>
</organism>
<feature type="transmembrane region" description="Helical" evidence="1">
    <location>
        <begin position="6"/>
        <end position="26"/>
    </location>
</feature>
<protein>
    <recommendedName>
        <fullName evidence="4">Secreted protein</fullName>
    </recommendedName>
</protein>
<reference evidence="3" key="1">
    <citation type="journal article" date="2019" name="Int. J. Syst. Evol. Microbiol.">
        <title>The Global Catalogue of Microorganisms (GCM) 10K type strain sequencing project: providing services to taxonomists for standard genome sequencing and annotation.</title>
        <authorList>
            <consortium name="The Broad Institute Genomics Platform"/>
            <consortium name="The Broad Institute Genome Sequencing Center for Infectious Disease"/>
            <person name="Wu L."/>
            <person name="Ma J."/>
        </authorList>
    </citation>
    <scope>NUCLEOTIDE SEQUENCE [LARGE SCALE GENOMIC DNA]</scope>
    <source>
        <strain evidence="3">PCU 266</strain>
    </source>
</reference>
<comment type="caution">
    <text evidence="2">The sequence shown here is derived from an EMBL/GenBank/DDBJ whole genome shotgun (WGS) entry which is preliminary data.</text>
</comment>
<keyword evidence="1" id="KW-0472">Membrane</keyword>
<accession>A0ABW0AUG0</accession>